<comment type="similarity">
    <text evidence="1 2">Belongs to the UPF0250 family.</text>
</comment>
<dbReference type="InterPro" id="IPR027471">
    <property type="entry name" value="YbeD-like_sf"/>
</dbReference>
<name>A0ABT8EEI1_9BURK</name>
<evidence type="ECO:0000313" key="4">
    <source>
        <dbReference type="Proteomes" id="UP001168613"/>
    </source>
</evidence>
<dbReference type="SUPFAM" id="SSF117991">
    <property type="entry name" value="YbeD/HP0495-like"/>
    <property type="match status" value="1"/>
</dbReference>
<comment type="caution">
    <text evidence="3">The sequence shown here is derived from an EMBL/GenBank/DDBJ whole genome shotgun (WGS) entry which is preliminary data.</text>
</comment>
<dbReference type="HAMAP" id="MF_00659">
    <property type="entry name" value="UPF0250"/>
    <property type="match status" value="1"/>
</dbReference>
<dbReference type="Proteomes" id="UP001168613">
    <property type="component" value="Unassembled WGS sequence"/>
</dbReference>
<protein>
    <recommendedName>
        <fullName evidence="2">UPF0250 protein LMS43_00030</fullName>
    </recommendedName>
</protein>
<sequence length="90" mass="10392">MSIPPEESLIEYPCHFPIKVMGVAHENLVSELTEIVLGFDSTFDDSTIEHRPSKQGNYLGLTYRVWVTSREQLDDLYRTLHAHHLVRVVL</sequence>
<evidence type="ECO:0000256" key="1">
    <source>
        <dbReference type="ARBA" id="ARBA00008460"/>
    </source>
</evidence>
<dbReference type="EMBL" id="JAJHNU010000001">
    <property type="protein sequence ID" value="MDN4119665.1"/>
    <property type="molecule type" value="Genomic_DNA"/>
</dbReference>
<keyword evidence="4" id="KW-1185">Reference proteome</keyword>
<dbReference type="RefSeq" id="WP_266124584.1">
    <property type="nucleotide sequence ID" value="NZ_JAJHNU010000001.1"/>
</dbReference>
<dbReference type="PANTHER" id="PTHR38036:SF1">
    <property type="entry name" value="UPF0250 PROTEIN YBED"/>
    <property type="match status" value="1"/>
</dbReference>
<dbReference type="PANTHER" id="PTHR38036">
    <property type="entry name" value="UPF0250 PROTEIN YBED"/>
    <property type="match status" value="1"/>
</dbReference>
<proteinExistence type="inferred from homology"/>
<dbReference type="InterPro" id="IPR007454">
    <property type="entry name" value="UPF0250_YbeD-like"/>
</dbReference>
<evidence type="ECO:0000256" key="2">
    <source>
        <dbReference type="HAMAP-Rule" id="MF_00659"/>
    </source>
</evidence>
<gene>
    <name evidence="3" type="ORF">LMS43_00030</name>
</gene>
<reference evidence="3" key="1">
    <citation type="submission" date="2021-11" db="EMBL/GenBank/DDBJ databases">
        <title>Draft genome sequence of Alcaligenes endophyticus type strain CCUG 75668T.</title>
        <authorList>
            <person name="Salva-Serra F."/>
            <person name="Duran R.E."/>
            <person name="Seeger M."/>
            <person name="Moore E.R.B."/>
            <person name="Jaen-Luchoro D."/>
        </authorList>
    </citation>
    <scope>NUCLEOTIDE SEQUENCE</scope>
    <source>
        <strain evidence="3">CCUG 75668</strain>
    </source>
</reference>
<dbReference type="Pfam" id="PF04359">
    <property type="entry name" value="DUF493"/>
    <property type="match status" value="1"/>
</dbReference>
<accession>A0ABT8EEI1</accession>
<evidence type="ECO:0000313" key="3">
    <source>
        <dbReference type="EMBL" id="MDN4119665.1"/>
    </source>
</evidence>
<dbReference type="Gene3D" id="3.30.70.260">
    <property type="match status" value="1"/>
</dbReference>
<organism evidence="3 4">
    <name type="scientific">Alcaligenes endophyticus</name>
    <dbReference type="NCBI Taxonomy" id="1929088"/>
    <lineage>
        <taxon>Bacteria</taxon>
        <taxon>Pseudomonadati</taxon>
        <taxon>Pseudomonadota</taxon>
        <taxon>Betaproteobacteria</taxon>
        <taxon>Burkholderiales</taxon>
        <taxon>Alcaligenaceae</taxon>
        <taxon>Alcaligenes</taxon>
    </lineage>
</organism>